<dbReference type="NCBIfam" id="TIGR01308">
    <property type="entry name" value="rpmD_bact"/>
    <property type="match status" value="1"/>
</dbReference>
<dbReference type="Gene3D" id="3.30.1390.20">
    <property type="entry name" value="Ribosomal protein L30, ferredoxin-like fold domain"/>
    <property type="match status" value="1"/>
</dbReference>
<sequence length="147" mass="16136">MAPPTRFFRITLLRSAIGLPARSTGVLKALGLHRRLKTVYHPVTPDVAGQVFAVKELVDVQEVDRALSDREMKELRQPDSGFYVERRAGAKEAVEGDASREIRGKGRLEGSSEATSSRDPLVLDDAYLLAIAVRTLQPAPPLETKTT</sequence>
<dbReference type="GO" id="GO:0006412">
    <property type="term" value="P:translation"/>
    <property type="evidence" value="ECO:0007669"/>
    <property type="project" value="InterPro"/>
</dbReference>
<feature type="region of interest" description="Disordered" evidence="8">
    <location>
        <begin position="91"/>
        <end position="117"/>
    </location>
</feature>
<dbReference type="Pfam" id="PF00327">
    <property type="entry name" value="Ribosomal_L30"/>
    <property type="match status" value="1"/>
</dbReference>
<dbReference type="GO" id="GO:0005739">
    <property type="term" value="C:mitochondrion"/>
    <property type="evidence" value="ECO:0007669"/>
    <property type="project" value="UniProtKB-SubCell"/>
</dbReference>
<keyword evidence="11" id="KW-1185">Reference proteome</keyword>
<evidence type="ECO:0000256" key="2">
    <source>
        <dbReference type="ARBA" id="ARBA00007594"/>
    </source>
</evidence>
<name>A0AAN6K2D0_9PEZI</name>
<dbReference type="SUPFAM" id="SSF55129">
    <property type="entry name" value="Ribosomal protein L30p/L7e"/>
    <property type="match status" value="1"/>
</dbReference>
<evidence type="ECO:0000256" key="3">
    <source>
        <dbReference type="ARBA" id="ARBA00022980"/>
    </source>
</evidence>
<organism evidence="10 11">
    <name type="scientific">Friedmanniomyces endolithicus</name>
    <dbReference type="NCBI Taxonomy" id="329885"/>
    <lineage>
        <taxon>Eukaryota</taxon>
        <taxon>Fungi</taxon>
        <taxon>Dikarya</taxon>
        <taxon>Ascomycota</taxon>
        <taxon>Pezizomycotina</taxon>
        <taxon>Dothideomycetes</taxon>
        <taxon>Dothideomycetidae</taxon>
        <taxon>Mycosphaerellales</taxon>
        <taxon>Teratosphaeriaceae</taxon>
        <taxon>Friedmanniomyces</taxon>
    </lineage>
</organism>
<dbReference type="GO" id="GO:0003735">
    <property type="term" value="F:structural constituent of ribosome"/>
    <property type="evidence" value="ECO:0007669"/>
    <property type="project" value="InterPro"/>
</dbReference>
<reference evidence="10" key="1">
    <citation type="submission" date="2023-06" db="EMBL/GenBank/DDBJ databases">
        <title>Black Yeasts Isolated from many extreme environments.</title>
        <authorList>
            <person name="Coleine C."/>
            <person name="Stajich J.E."/>
            <person name="Selbmann L."/>
        </authorList>
    </citation>
    <scope>NUCLEOTIDE SEQUENCE</scope>
    <source>
        <strain evidence="10">CCFEE 5200</strain>
    </source>
</reference>
<protein>
    <recommendedName>
        <fullName evidence="6">Large ribosomal subunit protein uL30m</fullName>
    </recommendedName>
</protein>
<keyword evidence="5" id="KW-0687">Ribonucleoprotein</keyword>
<dbReference type="FunFam" id="3.30.1390.20:FF:000010">
    <property type="entry name" value="Large subunit ribosomal protein L30"/>
    <property type="match status" value="1"/>
</dbReference>
<comment type="subcellular location">
    <subcellularLocation>
        <location evidence="1">Mitochondrion</location>
    </subcellularLocation>
</comment>
<evidence type="ECO:0000256" key="8">
    <source>
        <dbReference type="SAM" id="MobiDB-lite"/>
    </source>
</evidence>
<evidence type="ECO:0000313" key="10">
    <source>
        <dbReference type="EMBL" id="KAK0963035.1"/>
    </source>
</evidence>
<evidence type="ECO:0000256" key="1">
    <source>
        <dbReference type="ARBA" id="ARBA00004173"/>
    </source>
</evidence>
<feature type="domain" description="Large ribosomal subunit protein uL30-like ferredoxin-like fold" evidence="9">
    <location>
        <begin position="8"/>
        <end position="58"/>
    </location>
</feature>
<dbReference type="PANTHER" id="PTHR15892:SF2">
    <property type="entry name" value="LARGE RIBOSOMAL SUBUNIT PROTEIN UL30M"/>
    <property type="match status" value="1"/>
</dbReference>
<evidence type="ECO:0000256" key="6">
    <source>
        <dbReference type="ARBA" id="ARBA00035281"/>
    </source>
</evidence>
<dbReference type="EMBL" id="JAUJLE010000283">
    <property type="protein sequence ID" value="KAK0963035.1"/>
    <property type="molecule type" value="Genomic_DNA"/>
</dbReference>
<keyword evidence="4" id="KW-0496">Mitochondrion</keyword>
<evidence type="ECO:0000256" key="7">
    <source>
        <dbReference type="ARBA" id="ARBA00037226"/>
    </source>
</evidence>
<dbReference type="InterPro" id="IPR016082">
    <property type="entry name" value="Ribosomal_uL30_ferredoxin-like"/>
</dbReference>
<dbReference type="GO" id="GO:0015934">
    <property type="term" value="C:large ribosomal subunit"/>
    <property type="evidence" value="ECO:0007669"/>
    <property type="project" value="InterPro"/>
</dbReference>
<evidence type="ECO:0000256" key="4">
    <source>
        <dbReference type="ARBA" id="ARBA00023128"/>
    </source>
</evidence>
<dbReference type="InterPro" id="IPR036919">
    <property type="entry name" value="Ribo_uL30_ferredoxin-like_sf"/>
</dbReference>
<comment type="function">
    <text evidence="7">Component of the mitochondrial ribosome (mitoribosome), a dedicated translation machinery responsible for the synthesis of mitochondrial genome-encoded proteins, including at least some of the essential transmembrane subunits of the mitochondrial respiratory chain. The mitoribosomes are attached to the mitochondrial inner membrane and translation products are cotranslationally integrated into the membrane.</text>
</comment>
<feature type="compositionally biased region" description="Basic and acidic residues" evidence="8">
    <location>
        <begin position="91"/>
        <end position="110"/>
    </location>
</feature>
<dbReference type="PANTHER" id="PTHR15892">
    <property type="entry name" value="MITOCHONDRIAL RIBOSOMAL PROTEIN L30"/>
    <property type="match status" value="1"/>
</dbReference>
<dbReference type="InterPro" id="IPR005996">
    <property type="entry name" value="Ribosomal_uL30_bac-type"/>
</dbReference>
<proteinExistence type="inferred from homology"/>
<keyword evidence="3 10" id="KW-0689">Ribosomal protein</keyword>
<comment type="caution">
    <text evidence="10">The sequence shown here is derived from an EMBL/GenBank/DDBJ whole genome shotgun (WGS) entry which is preliminary data.</text>
</comment>
<accession>A0AAN6K2D0</accession>
<dbReference type="AlphaFoldDB" id="A0AAN6K2D0"/>
<comment type="similarity">
    <text evidence="2">Belongs to the universal ribosomal protein uL30 family.</text>
</comment>
<dbReference type="Proteomes" id="UP001175353">
    <property type="component" value="Unassembled WGS sequence"/>
</dbReference>
<evidence type="ECO:0000259" key="9">
    <source>
        <dbReference type="Pfam" id="PF00327"/>
    </source>
</evidence>
<gene>
    <name evidence="10" type="primary">MRPL33</name>
    <name evidence="10" type="ORF">LTR91_019162</name>
</gene>
<dbReference type="CDD" id="cd01658">
    <property type="entry name" value="Ribosomal_L30"/>
    <property type="match status" value="1"/>
</dbReference>
<evidence type="ECO:0000256" key="5">
    <source>
        <dbReference type="ARBA" id="ARBA00023274"/>
    </source>
</evidence>
<evidence type="ECO:0000313" key="11">
    <source>
        <dbReference type="Proteomes" id="UP001175353"/>
    </source>
</evidence>